<gene>
    <name evidence="2" type="ORF">CHS0354_037234</name>
</gene>
<evidence type="ECO:0000256" key="1">
    <source>
        <dbReference type="SAM" id="MobiDB-lite"/>
    </source>
</evidence>
<proteinExistence type="predicted"/>
<dbReference type="SUPFAM" id="SSF52058">
    <property type="entry name" value="L domain-like"/>
    <property type="match status" value="1"/>
</dbReference>
<dbReference type="InterPro" id="IPR032675">
    <property type="entry name" value="LRR_dom_sf"/>
</dbReference>
<dbReference type="EMBL" id="JAEAOA010002176">
    <property type="protein sequence ID" value="KAK3599753.1"/>
    <property type="molecule type" value="Genomic_DNA"/>
</dbReference>
<dbReference type="Gene3D" id="3.80.10.10">
    <property type="entry name" value="Ribonuclease Inhibitor"/>
    <property type="match status" value="1"/>
</dbReference>
<dbReference type="PANTHER" id="PTHR46282">
    <property type="entry name" value="LEUCINE-RICH MELANOCYTE DIFFERENTIATION-ASSOCIATED PROTEIN"/>
    <property type="match status" value="1"/>
</dbReference>
<evidence type="ECO:0008006" key="4">
    <source>
        <dbReference type="Google" id="ProtNLM"/>
    </source>
</evidence>
<dbReference type="AlphaFoldDB" id="A0AAE0SY61"/>
<evidence type="ECO:0000313" key="3">
    <source>
        <dbReference type="Proteomes" id="UP001195483"/>
    </source>
</evidence>
<reference evidence="2" key="3">
    <citation type="submission" date="2023-05" db="EMBL/GenBank/DDBJ databases">
        <authorList>
            <person name="Smith C.H."/>
        </authorList>
    </citation>
    <scope>NUCLEOTIDE SEQUENCE</scope>
    <source>
        <strain evidence="2">CHS0354</strain>
        <tissue evidence="2">Mantle</tissue>
    </source>
</reference>
<reference evidence="2" key="1">
    <citation type="journal article" date="2021" name="Genome Biol. Evol.">
        <title>A High-Quality Reference Genome for a Parasitic Bivalve with Doubly Uniparental Inheritance (Bivalvia: Unionida).</title>
        <authorList>
            <person name="Smith C.H."/>
        </authorList>
    </citation>
    <scope>NUCLEOTIDE SEQUENCE</scope>
    <source>
        <strain evidence="2">CHS0354</strain>
    </source>
</reference>
<name>A0AAE0SY61_9BIVA</name>
<dbReference type="Pfam" id="PF14580">
    <property type="entry name" value="LRR_9"/>
    <property type="match status" value="1"/>
</dbReference>
<evidence type="ECO:0000313" key="2">
    <source>
        <dbReference type="EMBL" id="KAK3599753.1"/>
    </source>
</evidence>
<feature type="region of interest" description="Disordered" evidence="1">
    <location>
        <begin position="154"/>
        <end position="181"/>
    </location>
</feature>
<dbReference type="Proteomes" id="UP001195483">
    <property type="component" value="Unassembled WGS sequence"/>
</dbReference>
<protein>
    <recommendedName>
        <fullName evidence="4">Leucine-rich melanocyte differentiation-associated protein-like</fullName>
    </recommendedName>
</protein>
<comment type="caution">
    <text evidence="2">The sequence shown here is derived from an EMBL/GenBank/DDBJ whole genome shotgun (WGS) entry which is preliminary data.</text>
</comment>
<organism evidence="2 3">
    <name type="scientific">Potamilus streckersoni</name>
    <dbReference type="NCBI Taxonomy" id="2493646"/>
    <lineage>
        <taxon>Eukaryota</taxon>
        <taxon>Metazoa</taxon>
        <taxon>Spiralia</taxon>
        <taxon>Lophotrochozoa</taxon>
        <taxon>Mollusca</taxon>
        <taxon>Bivalvia</taxon>
        <taxon>Autobranchia</taxon>
        <taxon>Heteroconchia</taxon>
        <taxon>Palaeoheterodonta</taxon>
        <taxon>Unionida</taxon>
        <taxon>Unionoidea</taxon>
        <taxon>Unionidae</taxon>
        <taxon>Ambleminae</taxon>
        <taxon>Lampsilini</taxon>
        <taxon>Potamilus</taxon>
    </lineage>
</organism>
<dbReference type="InterPro" id="IPR043313">
    <property type="entry name" value="LRMDA"/>
</dbReference>
<keyword evidence="3" id="KW-1185">Reference proteome</keyword>
<dbReference type="PANTHER" id="PTHR46282:SF1">
    <property type="entry name" value="LEUCINE-RICH REPEAT-CONTAINING PROTEIN 72-LIKE"/>
    <property type="match status" value="1"/>
</dbReference>
<feature type="compositionally biased region" description="Basic residues" evidence="1">
    <location>
        <begin position="160"/>
        <end position="170"/>
    </location>
</feature>
<accession>A0AAE0SY61</accession>
<sequence length="181" mass="21164">MEEGESNLIRKQNMAFRSLEEIPREVIDEAGKMVEEDLKFLVDYPNLKSLVLDHNNITSNVKMPEMPYLHTLWVNHNQIKNLGVFLATLSQKCPKMRILSMMNNEAAPSYFNGGSYEQYMDYRHYTISQLPHLAILDDTKVTPQERAEACRIYRMVTPSKTRKKSSKRQRSSSFQEEDQRT</sequence>
<reference evidence="2" key="2">
    <citation type="journal article" date="2021" name="Genome Biol. Evol.">
        <title>Developing a high-quality reference genome for a parasitic bivalve with doubly uniparental inheritance (Bivalvia: Unionida).</title>
        <authorList>
            <person name="Smith C.H."/>
        </authorList>
    </citation>
    <scope>NUCLEOTIDE SEQUENCE</scope>
    <source>
        <strain evidence="2">CHS0354</strain>
        <tissue evidence="2">Mantle</tissue>
    </source>
</reference>